<dbReference type="Gene3D" id="1.20.5.1200">
    <property type="entry name" value="Alpha-tocopherol transfer"/>
    <property type="match status" value="1"/>
</dbReference>
<protein>
    <recommendedName>
        <fullName evidence="1">CRAL-TRIO domain-containing protein</fullName>
    </recommendedName>
</protein>
<dbReference type="GO" id="GO:1902936">
    <property type="term" value="F:phosphatidylinositol bisphosphate binding"/>
    <property type="evidence" value="ECO:0007669"/>
    <property type="project" value="TreeGrafter"/>
</dbReference>
<proteinExistence type="predicted"/>
<name>A0A0L0CH03_LUCCU</name>
<dbReference type="CDD" id="cd00170">
    <property type="entry name" value="SEC14"/>
    <property type="match status" value="1"/>
</dbReference>
<dbReference type="OMA" id="KQRVYMH"/>
<dbReference type="InterPro" id="IPR011074">
    <property type="entry name" value="CRAL/TRIO_N_dom"/>
</dbReference>
<reference evidence="2 3" key="1">
    <citation type="journal article" date="2015" name="Nat. Commun.">
        <title>Lucilia cuprina genome unlocks parasitic fly biology to underpin future interventions.</title>
        <authorList>
            <person name="Anstead C.A."/>
            <person name="Korhonen P.K."/>
            <person name="Young N.D."/>
            <person name="Hall R.S."/>
            <person name="Jex A.R."/>
            <person name="Murali S.C."/>
            <person name="Hughes D.S."/>
            <person name="Lee S.F."/>
            <person name="Perry T."/>
            <person name="Stroehlein A.J."/>
            <person name="Ansell B.R."/>
            <person name="Breugelmans B."/>
            <person name="Hofmann A."/>
            <person name="Qu J."/>
            <person name="Dugan S."/>
            <person name="Lee S.L."/>
            <person name="Chao H."/>
            <person name="Dinh H."/>
            <person name="Han Y."/>
            <person name="Doddapaneni H.V."/>
            <person name="Worley K.C."/>
            <person name="Muzny D.M."/>
            <person name="Ioannidis P."/>
            <person name="Waterhouse R.M."/>
            <person name="Zdobnov E.M."/>
            <person name="James P.J."/>
            <person name="Bagnall N.H."/>
            <person name="Kotze A.C."/>
            <person name="Gibbs R.A."/>
            <person name="Richards S."/>
            <person name="Batterham P."/>
            <person name="Gasser R.B."/>
        </authorList>
    </citation>
    <scope>NUCLEOTIDE SEQUENCE [LARGE SCALE GENOMIC DNA]</scope>
    <source>
        <strain evidence="2 3">LS</strain>
        <tissue evidence="2">Full body</tissue>
    </source>
</reference>
<organism evidence="2 3">
    <name type="scientific">Lucilia cuprina</name>
    <name type="common">Green bottle fly</name>
    <name type="synonym">Australian sheep blowfly</name>
    <dbReference type="NCBI Taxonomy" id="7375"/>
    <lineage>
        <taxon>Eukaryota</taxon>
        <taxon>Metazoa</taxon>
        <taxon>Ecdysozoa</taxon>
        <taxon>Arthropoda</taxon>
        <taxon>Hexapoda</taxon>
        <taxon>Insecta</taxon>
        <taxon>Pterygota</taxon>
        <taxon>Neoptera</taxon>
        <taxon>Endopterygota</taxon>
        <taxon>Diptera</taxon>
        <taxon>Brachycera</taxon>
        <taxon>Muscomorpha</taxon>
        <taxon>Oestroidea</taxon>
        <taxon>Calliphoridae</taxon>
        <taxon>Luciliinae</taxon>
        <taxon>Lucilia</taxon>
    </lineage>
</organism>
<dbReference type="PROSITE" id="PS50191">
    <property type="entry name" value="CRAL_TRIO"/>
    <property type="match status" value="1"/>
</dbReference>
<dbReference type="InterPro" id="IPR036865">
    <property type="entry name" value="CRAL-TRIO_dom_sf"/>
</dbReference>
<keyword evidence="3" id="KW-1185">Reference proteome</keyword>
<dbReference type="AlphaFoldDB" id="A0A0L0CH03"/>
<dbReference type="InterPro" id="IPR001251">
    <property type="entry name" value="CRAL-TRIO_dom"/>
</dbReference>
<dbReference type="SMART" id="SM00516">
    <property type="entry name" value="SEC14"/>
    <property type="match status" value="1"/>
</dbReference>
<dbReference type="Pfam" id="PF03765">
    <property type="entry name" value="CRAL_TRIO_N"/>
    <property type="match status" value="1"/>
</dbReference>
<dbReference type="OrthoDB" id="440711at2759"/>
<dbReference type="Gene3D" id="1.10.8.20">
    <property type="entry name" value="N-terminal domain of phosphatidylinositol transfer protein sec14p"/>
    <property type="match status" value="1"/>
</dbReference>
<feature type="domain" description="CRAL-TRIO" evidence="1">
    <location>
        <begin position="98"/>
        <end position="260"/>
    </location>
</feature>
<dbReference type="Gene3D" id="3.40.525.10">
    <property type="entry name" value="CRAL-TRIO lipid binding domain"/>
    <property type="match status" value="1"/>
</dbReference>
<dbReference type="PANTHER" id="PTHR10174">
    <property type="entry name" value="ALPHA-TOCOPHEROL TRANSFER PROTEIN-RELATED"/>
    <property type="match status" value="1"/>
</dbReference>
<comment type="caution">
    <text evidence="2">The sequence shown here is derived from an EMBL/GenBank/DDBJ whole genome shotgun (WGS) entry which is preliminary data.</text>
</comment>
<dbReference type="Proteomes" id="UP000037069">
    <property type="component" value="Unassembled WGS sequence"/>
</dbReference>
<dbReference type="SUPFAM" id="SSF52087">
    <property type="entry name" value="CRAL/TRIO domain"/>
    <property type="match status" value="1"/>
</dbReference>
<dbReference type="PRINTS" id="PR00180">
    <property type="entry name" value="CRETINALDHBP"/>
</dbReference>
<dbReference type="GO" id="GO:0016020">
    <property type="term" value="C:membrane"/>
    <property type="evidence" value="ECO:0007669"/>
    <property type="project" value="TreeGrafter"/>
</dbReference>
<evidence type="ECO:0000313" key="2">
    <source>
        <dbReference type="EMBL" id="KNC30774.1"/>
    </source>
</evidence>
<dbReference type="PANTHER" id="PTHR10174:SF234">
    <property type="entry name" value="SD01558P"/>
    <property type="match status" value="1"/>
</dbReference>
<dbReference type="SMART" id="SM01100">
    <property type="entry name" value="CRAL_TRIO_N"/>
    <property type="match status" value="1"/>
</dbReference>
<evidence type="ECO:0000259" key="1">
    <source>
        <dbReference type="PROSITE" id="PS50191"/>
    </source>
</evidence>
<dbReference type="EMBL" id="JRES01000498">
    <property type="protein sequence ID" value="KNC30774.1"/>
    <property type="molecule type" value="Genomic_DNA"/>
</dbReference>
<evidence type="ECO:0000313" key="3">
    <source>
        <dbReference type="Proteomes" id="UP000037069"/>
    </source>
</evidence>
<dbReference type="Pfam" id="PF00650">
    <property type="entry name" value="CRAL_TRIO"/>
    <property type="match status" value="1"/>
</dbReference>
<accession>A0A0L0CH03</accession>
<dbReference type="SUPFAM" id="SSF46938">
    <property type="entry name" value="CRAL/TRIO N-terminal domain"/>
    <property type="match status" value="1"/>
</dbReference>
<sequence length="289" mass="34034">MPSIEYNLNLTEELPEDIKKVAIENGECELTKKQMIAEFRNYIQEHDRCQPHRTDDEYLIKFLRARYWKIEPSYKLLCHYYKFREQNKSYYEKVRPVELKFINEANILTVTPYRDQKGHRIIIYRFGKWKPNEVHIDDIFRASVCLLEMGSMEPIGQVMGGVGIFDLKDFTLGHVLHLSPSVAQKMIAMLVTSMPIRTSALHIVNQNWVFNTAFNIFKPFLDSSMKENLFIHGSDMSSLHKHISPEYLPKRYGGIHEDYPGDMWFETLSKNKALLKELEQLGYVFDEIN</sequence>
<dbReference type="InterPro" id="IPR036273">
    <property type="entry name" value="CRAL/TRIO_N_dom_sf"/>
</dbReference>
<gene>
    <name evidence="2" type="ORF">FF38_04943</name>
</gene>